<reference evidence="3" key="1">
    <citation type="journal article" date="2024" name="IScience">
        <title>Strigolactones Initiate the Formation of Haustorium-like Structures in Castilleja.</title>
        <authorList>
            <person name="Buerger M."/>
            <person name="Peterson D."/>
            <person name="Chory J."/>
        </authorList>
    </citation>
    <scope>NUCLEOTIDE SEQUENCE [LARGE SCALE GENOMIC DNA]</scope>
</reference>
<sequence length="131" mass="15387">MKEIEKLENDHHMDKKMDKAHEMSIDPAISKKYIEKQIELVKKLPVDDLLHEVNEPIDDIRSRDFHVKMKKFWQGCPSLATEGSDHNSNGLNETLESLIDEVKSFEDQWAQEYATFFTPYDRSNPKRHASE</sequence>
<organism evidence="2 3">
    <name type="scientific">Castilleja foliolosa</name>
    <dbReference type="NCBI Taxonomy" id="1961234"/>
    <lineage>
        <taxon>Eukaryota</taxon>
        <taxon>Viridiplantae</taxon>
        <taxon>Streptophyta</taxon>
        <taxon>Embryophyta</taxon>
        <taxon>Tracheophyta</taxon>
        <taxon>Spermatophyta</taxon>
        <taxon>Magnoliopsida</taxon>
        <taxon>eudicotyledons</taxon>
        <taxon>Gunneridae</taxon>
        <taxon>Pentapetalae</taxon>
        <taxon>asterids</taxon>
        <taxon>lamiids</taxon>
        <taxon>Lamiales</taxon>
        <taxon>Orobanchaceae</taxon>
        <taxon>Pedicularideae</taxon>
        <taxon>Castillejinae</taxon>
        <taxon>Castilleja</taxon>
    </lineage>
</organism>
<dbReference type="EMBL" id="JAVIJP010000005">
    <property type="protein sequence ID" value="KAL3653670.1"/>
    <property type="molecule type" value="Genomic_DNA"/>
</dbReference>
<comment type="caution">
    <text evidence="2">The sequence shown here is derived from an EMBL/GenBank/DDBJ whole genome shotgun (WGS) entry which is preliminary data.</text>
</comment>
<keyword evidence="3" id="KW-1185">Reference proteome</keyword>
<gene>
    <name evidence="2" type="ORF">CASFOL_003351</name>
</gene>
<dbReference type="AlphaFoldDB" id="A0ABD3EGX0"/>
<feature type="region of interest" description="Disordered" evidence="1">
    <location>
        <begin position="1"/>
        <end position="22"/>
    </location>
</feature>
<protein>
    <submittedName>
        <fullName evidence="2">Uncharacterized protein</fullName>
    </submittedName>
</protein>
<evidence type="ECO:0000313" key="2">
    <source>
        <dbReference type="EMBL" id="KAL3653670.1"/>
    </source>
</evidence>
<proteinExistence type="predicted"/>
<evidence type="ECO:0000313" key="3">
    <source>
        <dbReference type="Proteomes" id="UP001632038"/>
    </source>
</evidence>
<accession>A0ABD3EGX0</accession>
<dbReference type="Proteomes" id="UP001632038">
    <property type="component" value="Unassembled WGS sequence"/>
</dbReference>
<evidence type="ECO:0000256" key="1">
    <source>
        <dbReference type="SAM" id="MobiDB-lite"/>
    </source>
</evidence>
<name>A0ABD3EGX0_9LAMI</name>